<dbReference type="InterPro" id="IPR006612">
    <property type="entry name" value="THAP_Znf"/>
</dbReference>
<dbReference type="Pfam" id="PF05485">
    <property type="entry name" value="THAP"/>
    <property type="match status" value="1"/>
</dbReference>
<dbReference type="SMART" id="SM00692">
    <property type="entry name" value="DM3"/>
    <property type="match status" value="1"/>
</dbReference>
<protein>
    <recommendedName>
        <fullName evidence="6">THAP-type domain-containing protein</fullName>
    </recommendedName>
</protein>
<dbReference type="PANTHER" id="PTHR47577">
    <property type="entry name" value="THAP DOMAIN-CONTAINING PROTEIN 6"/>
    <property type="match status" value="1"/>
</dbReference>
<keyword evidence="2 5" id="KW-0863">Zinc-finger</keyword>
<keyword evidence="4 5" id="KW-0238">DNA-binding</keyword>
<dbReference type="PaxDb" id="30732-ENSOMEP00000026773"/>
<evidence type="ECO:0000256" key="5">
    <source>
        <dbReference type="PROSITE-ProRule" id="PRU00309"/>
    </source>
</evidence>
<dbReference type="PANTHER" id="PTHR47577:SF1">
    <property type="entry name" value="THAP DOMAIN-CONTAINING PROTEIN 6"/>
    <property type="match status" value="1"/>
</dbReference>
<evidence type="ECO:0000256" key="2">
    <source>
        <dbReference type="ARBA" id="ARBA00022771"/>
    </source>
</evidence>
<evidence type="ECO:0000256" key="4">
    <source>
        <dbReference type="ARBA" id="ARBA00023125"/>
    </source>
</evidence>
<keyword evidence="1" id="KW-0479">Metal-binding</keyword>
<name>A0A3B3D9H9_ORYME</name>
<evidence type="ECO:0000256" key="1">
    <source>
        <dbReference type="ARBA" id="ARBA00022723"/>
    </source>
</evidence>
<dbReference type="Proteomes" id="UP000261560">
    <property type="component" value="Unplaced"/>
</dbReference>
<dbReference type="GO" id="GO:0008270">
    <property type="term" value="F:zinc ion binding"/>
    <property type="evidence" value="ECO:0007669"/>
    <property type="project" value="UniProtKB-KW"/>
</dbReference>
<sequence length="98" mass="11337">MPFVCAALGCNNMRSIESRSRGITIHKFPSDLELQRRWEAAVGRKGFVASKFSRLCSEHFRPEDLDKTGQTVRLREGVIPSVFNFPSHLKWVCEFYFL</sequence>
<reference evidence="7" key="2">
    <citation type="submission" date="2025-09" db="UniProtKB">
        <authorList>
            <consortium name="Ensembl"/>
        </authorList>
    </citation>
    <scope>IDENTIFICATION</scope>
</reference>
<dbReference type="GeneTree" id="ENSGT00940000165627"/>
<keyword evidence="8" id="KW-1185">Reference proteome</keyword>
<dbReference type="Ensembl" id="ENSOMET00000003679.1">
    <property type="protein sequence ID" value="ENSOMEP00000026773.1"/>
    <property type="gene ID" value="ENSOMEG00000008818.1"/>
</dbReference>
<proteinExistence type="predicted"/>
<dbReference type="SMART" id="SM00980">
    <property type="entry name" value="THAP"/>
    <property type="match status" value="1"/>
</dbReference>
<dbReference type="PROSITE" id="PS50950">
    <property type="entry name" value="ZF_THAP"/>
    <property type="match status" value="1"/>
</dbReference>
<keyword evidence="3" id="KW-0862">Zinc</keyword>
<accession>A0A3B3D9H9</accession>
<evidence type="ECO:0000256" key="3">
    <source>
        <dbReference type="ARBA" id="ARBA00022833"/>
    </source>
</evidence>
<dbReference type="GO" id="GO:0003677">
    <property type="term" value="F:DNA binding"/>
    <property type="evidence" value="ECO:0007669"/>
    <property type="project" value="UniProtKB-UniRule"/>
</dbReference>
<dbReference type="STRING" id="30732.ENSOMEP00000026773"/>
<dbReference type="InterPro" id="IPR038441">
    <property type="entry name" value="THAP_Znf_sf"/>
</dbReference>
<dbReference type="Gene3D" id="6.20.210.20">
    <property type="entry name" value="THAP domain"/>
    <property type="match status" value="1"/>
</dbReference>
<reference evidence="7" key="1">
    <citation type="submission" date="2025-08" db="UniProtKB">
        <authorList>
            <consortium name="Ensembl"/>
        </authorList>
    </citation>
    <scope>IDENTIFICATION</scope>
</reference>
<evidence type="ECO:0000259" key="6">
    <source>
        <dbReference type="PROSITE" id="PS50950"/>
    </source>
</evidence>
<dbReference type="SUPFAM" id="SSF57716">
    <property type="entry name" value="Glucocorticoid receptor-like (DNA-binding domain)"/>
    <property type="match status" value="1"/>
</dbReference>
<dbReference type="OMA" id="HCTAYNC"/>
<organism evidence="7 8">
    <name type="scientific">Oryzias melastigma</name>
    <name type="common">Marine medaka</name>
    <dbReference type="NCBI Taxonomy" id="30732"/>
    <lineage>
        <taxon>Eukaryota</taxon>
        <taxon>Metazoa</taxon>
        <taxon>Chordata</taxon>
        <taxon>Craniata</taxon>
        <taxon>Vertebrata</taxon>
        <taxon>Euteleostomi</taxon>
        <taxon>Actinopterygii</taxon>
        <taxon>Neopterygii</taxon>
        <taxon>Teleostei</taxon>
        <taxon>Neoteleostei</taxon>
        <taxon>Acanthomorphata</taxon>
        <taxon>Ovalentaria</taxon>
        <taxon>Atherinomorphae</taxon>
        <taxon>Beloniformes</taxon>
        <taxon>Adrianichthyidae</taxon>
        <taxon>Oryziinae</taxon>
        <taxon>Oryzias</taxon>
    </lineage>
</organism>
<dbReference type="AlphaFoldDB" id="A0A3B3D9H9"/>
<feature type="domain" description="THAP-type" evidence="6">
    <location>
        <begin position="1"/>
        <end position="83"/>
    </location>
</feature>
<evidence type="ECO:0000313" key="8">
    <source>
        <dbReference type="Proteomes" id="UP000261560"/>
    </source>
</evidence>
<evidence type="ECO:0000313" key="7">
    <source>
        <dbReference type="Ensembl" id="ENSOMEP00000026773.1"/>
    </source>
</evidence>